<dbReference type="EMBL" id="CP047186">
    <property type="protein sequence ID" value="QHC54567.1"/>
    <property type="molecule type" value="Genomic_DNA"/>
</dbReference>
<keyword evidence="5" id="KW-0482">Metalloprotease</keyword>
<protein>
    <submittedName>
        <fullName evidence="4">CAAX amino terminal protease self-immunity</fullName>
    </submittedName>
    <submittedName>
        <fullName evidence="5">CPBP family intramembrane metalloprotease</fullName>
    </submittedName>
</protein>
<sequence length="320" mass="33510">MEPAAFPPPDPATLEPDGALPTPWSAPDARRFAPPTGAPFDAADTGRPVAAAQPSEPRPSVDAPYSSLLYLPDPRVRWGLPTAVLTIVGIVLPLAILILLLGFGVLPYSPGLVFAGSLASYLVALVVPFAASRLRGLRSLAADFGLRFRWVDVPIGIGLGLGVRAAILTVLTAFLPFLQDAQSNLTSEPDPLWFVLSTVLIPVVVAPVVEEILCRGVVMRAVRNRMLRRPAGSVPPSHGQRAWAMLFSILASTAVFALLHGHQMVNPATVATLGVTTVLAGLAHGWIATVTGRLGAAIVSHATLNASAVLLVALLPLFSP</sequence>
<dbReference type="OrthoDB" id="254800at2"/>
<keyword evidence="2" id="KW-0812">Transmembrane</keyword>
<dbReference type="GO" id="GO:0008237">
    <property type="term" value="F:metallopeptidase activity"/>
    <property type="evidence" value="ECO:0007669"/>
    <property type="project" value="UniProtKB-KW"/>
</dbReference>
<dbReference type="PANTHER" id="PTHR36435:SF1">
    <property type="entry name" value="CAAX AMINO TERMINAL PROTEASE FAMILY PROTEIN"/>
    <property type="match status" value="1"/>
</dbReference>
<dbReference type="KEGG" id="rte:GSU10_02105"/>
<keyword evidence="5" id="KW-0378">Hydrolase</keyword>
<evidence type="ECO:0000313" key="5">
    <source>
        <dbReference type="EMBL" id="QHC54567.1"/>
    </source>
</evidence>
<proteinExistence type="predicted"/>
<dbReference type="RefSeq" id="WP_068211701.1">
    <property type="nucleotide sequence ID" value="NZ_CP047186.1"/>
</dbReference>
<feature type="transmembrane region" description="Helical" evidence="2">
    <location>
        <begin position="294"/>
        <end position="318"/>
    </location>
</feature>
<keyword evidence="2" id="KW-1133">Transmembrane helix</keyword>
<dbReference type="Pfam" id="PF02517">
    <property type="entry name" value="Rce1-like"/>
    <property type="match status" value="1"/>
</dbReference>
<feature type="transmembrane region" description="Helical" evidence="2">
    <location>
        <begin position="112"/>
        <end position="132"/>
    </location>
</feature>
<dbReference type="Proteomes" id="UP000076717">
    <property type="component" value="Unassembled WGS sequence"/>
</dbReference>
<name>A0A162GGK9_9MICO</name>
<dbReference type="InterPro" id="IPR052710">
    <property type="entry name" value="CAAX_protease"/>
</dbReference>
<dbReference type="GO" id="GO:0080120">
    <property type="term" value="P:CAAX-box protein maturation"/>
    <property type="evidence" value="ECO:0007669"/>
    <property type="project" value="UniProtKB-ARBA"/>
</dbReference>
<evidence type="ECO:0000313" key="7">
    <source>
        <dbReference type="Proteomes" id="UP000465031"/>
    </source>
</evidence>
<feature type="compositionally biased region" description="Pro residues" evidence="1">
    <location>
        <begin position="1"/>
        <end position="11"/>
    </location>
</feature>
<keyword evidence="2" id="KW-0472">Membrane</keyword>
<feature type="transmembrane region" description="Helical" evidence="2">
    <location>
        <begin position="83"/>
        <end position="106"/>
    </location>
</feature>
<keyword evidence="4" id="KW-0645">Protease</keyword>
<feature type="domain" description="CAAX prenyl protease 2/Lysostaphin resistance protein A-like" evidence="3">
    <location>
        <begin position="195"/>
        <end position="306"/>
    </location>
</feature>
<dbReference type="EMBL" id="LIIN01000072">
    <property type="protein sequence ID" value="KZX20799.1"/>
    <property type="molecule type" value="Genomic_DNA"/>
</dbReference>
<evidence type="ECO:0000313" key="4">
    <source>
        <dbReference type="EMBL" id="KZX20799.1"/>
    </source>
</evidence>
<evidence type="ECO:0000256" key="1">
    <source>
        <dbReference type="SAM" id="MobiDB-lite"/>
    </source>
</evidence>
<reference evidence="5" key="2">
    <citation type="submission" date="2019-12" db="EMBL/GenBank/DDBJ databases">
        <title>Complete and Draft Genome Sequences of New Strains and Members of Some Known Species of the Genus Rathayibacter isolated from Plants.</title>
        <authorList>
            <person name="Tarlachkov S.V."/>
            <person name="Starodumova I.P."/>
            <person name="Dorofeeva L.V."/>
            <person name="Prisyazhnaya N.V."/>
            <person name="Leyn S.A."/>
            <person name="Zlamal J.E."/>
            <person name="Elane M.L."/>
            <person name="Osterman A.L."/>
            <person name="Nadler S.A."/>
            <person name="Subbotin S.A."/>
            <person name="Evtushenko L.I."/>
        </authorList>
    </citation>
    <scope>NUCLEOTIDE SEQUENCE</scope>
    <source>
        <strain evidence="5">VKM Ac-2761</strain>
    </source>
</reference>
<feature type="transmembrane region" description="Helical" evidence="2">
    <location>
        <begin position="268"/>
        <end position="287"/>
    </location>
</feature>
<feature type="region of interest" description="Disordered" evidence="1">
    <location>
        <begin position="1"/>
        <end position="62"/>
    </location>
</feature>
<feature type="transmembrane region" description="Helical" evidence="2">
    <location>
        <begin position="199"/>
        <end position="222"/>
    </location>
</feature>
<dbReference type="GO" id="GO:0004175">
    <property type="term" value="F:endopeptidase activity"/>
    <property type="evidence" value="ECO:0007669"/>
    <property type="project" value="UniProtKB-ARBA"/>
</dbReference>
<accession>A0A162GGK9</accession>
<evidence type="ECO:0000256" key="2">
    <source>
        <dbReference type="SAM" id="Phobius"/>
    </source>
</evidence>
<feature type="transmembrane region" description="Helical" evidence="2">
    <location>
        <begin position="243"/>
        <end position="262"/>
    </location>
</feature>
<dbReference type="InterPro" id="IPR003675">
    <property type="entry name" value="Rce1/LyrA-like_dom"/>
</dbReference>
<dbReference type="Proteomes" id="UP000465031">
    <property type="component" value="Chromosome"/>
</dbReference>
<dbReference type="PANTHER" id="PTHR36435">
    <property type="entry name" value="SLR1288 PROTEIN"/>
    <property type="match status" value="1"/>
</dbReference>
<evidence type="ECO:0000259" key="3">
    <source>
        <dbReference type="Pfam" id="PF02517"/>
    </source>
</evidence>
<keyword evidence="6" id="KW-1185">Reference proteome</keyword>
<dbReference type="AlphaFoldDB" id="A0A162GGK9"/>
<gene>
    <name evidence="4" type="ORF">ACH61_02091</name>
    <name evidence="5" type="ORF">GSU10_02105</name>
</gene>
<feature type="transmembrane region" description="Helical" evidence="2">
    <location>
        <begin position="153"/>
        <end position="179"/>
    </location>
</feature>
<reference evidence="4 6" key="1">
    <citation type="submission" date="2015-08" db="EMBL/GenBank/DDBJ databases">
        <title>Draft Genome Sequence of Rathayibacter sp. Strain VKM Ac-2596 Isolated from Leaf Gall Induced by Plant-Parasitic Nematodes.</title>
        <authorList>
            <person name="Vasilenko O.V."/>
            <person name="Starodumova I.P."/>
            <person name="Tarlachkov S.V."/>
            <person name="Dorofeeva L.V."/>
            <person name="Evtushenko L.I."/>
        </authorList>
    </citation>
    <scope>NUCLEOTIDE SEQUENCE [LARGE SCALE GENOMIC DNA]</scope>
    <source>
        <strain evidence="4 6">VKM Ac-2596</strain>
    </source>
</reference>
<dbReference type="PATRIC" id="fig|1671680.3.peg.2228"/>
<evidence type="ECO:0000313" key="6">
    <source>
        <dbReference type="Proteomes" id="UP000076717"/>
    </source>
</evidence>
<reference evidence="7" key="3">
    <citation type="submission" date="2019-12" db="EMBL/GenBank/DDBJ databases">
        <title>Complete and draft genome sequences of new strains and members of some known species of the genus Rathayibacter isolated from plants.</title>
        <authorList>
            <person name="Tarlachkov S.V."/>
            <person name="Starodumova I.P."/>
            <person name="Dorofeeva L.V."/>
            <person name="Prisyazhnaya N.V."/>
            <person name="Leyn S."/>
            <person name="Zlamal J."/>
            <person name="Elan M."/>
            <person name="Osterman A.L."/>
            <person name="Nadler S."/>
            <person name="Subbotin S.A."/>
            <person name="Evtushenko L.I."/>
        </authorList>
    </citation>
    <scope>NUCLEOTIDE SEQUENCE [LARGE SCALE GENOMIC DNA]</scope>
    <source>
        <strain evidence="7">VKM Ac-2761</strain>
    </source>
</reference>
<dbReference type="GO" id="GO:0006508">
    <property type="term" value="P:proteolysis"/>
    <property type="evidence" value="ECO:0007669"/>
    <property type="project" value="UniProtKB-KW"/>
</dbReference>
<organism evidence="4 6">
    <name type="scientific">Rathayibacter tanaceti</name>
    <dbReference type="NCBI Taxonomy" id="1671680"/>
    <lineage>
        <taxon>Bacteria</taxon>
        <taxon>Bacillati</taxon>
        <taxon>Actinomycetota</taxon>
        <taxon>Actinomycetes</taxon>
        <taxon>Micrococcales</taxon>
        <taxon>Microbacteriaceae</taxon>
        <taxon>Rathayibacter</taxon>
    </lineage>
</organism>